<dbReference type="GO" id="GO:0042613">
    <property type="term" value="C:MHC class II protein complex"/>
    <property type="evidence" value="ECO:0007669"/>
    <property type="project" value="InterPro"/>
</dbReference>
<dbReference type="Gene3D" id="3.10.320.10">
    <property type="entry name" value="Class II Histocompatibility Antigen, M Beta Chain, Chain B, domain 1"/>
    <property type="match status" value="1"/>
</dbReference>
<protein>
    <submittedName>
        <fullName evidence="2">MHC class II antigen beta chain</fullName>
    </submittedName>
</protein>
<sequence>TVSCVPSCTDTYYRIMRSLCILGTLLLILLALAPDITYCKDSTKAQDFMTGQKADCHFINGTERVRFL</sequence>
<organism evidence="2">
    <name type="scientific">Bombina bombina</name>
    <name type="common">Fire-bellied toad</name>
    <dbReference type="NCBI Taxonomy" id="8345"/>
    <lineage>
        <taxon>Eukaryota</taxon>
        <taxon>Metazoa</taxon>
        <taxon>Chordata</taxon>
        <taxon>Craniata</taxon>
        <taxon>Vertebrata</taxon>
        <taxon>Euteleostomi</taxon>
        <taxon>Amphibia</taxon>
        <taxon>Batrachia</taxon>
        <taxon>Anura</taxon>
        <taxon>Bombinatoridae</taxon>
        <taxon>Bombina</taxon>
    </lineage>
</organism>
<dbReference type="GO" id="GO:0019882">
    <property type="term" value="P:antigen processing and presentation"/>
    <property type="evidence" value="ECO:0007669"/>
    <property type="project" value="InterPro"/>
</dbReference>
<keyword evidence="1" id="KW-0472">Membrane</keyword>
<feature type="non-terminal residue" evidence="2">
    <location>
        <position position="68"/>
    </location>
</feature>
<accession>A5Y840</accession>
<dbReference type="InterPro" id="IPR014745">
    <property type="entry name" value="MHC_II_a/b_N"/>
</dbReference>
<feature type="transmembrane region" description="Helical" evidence="1">
    <location>
        <begin position="15"/>
        <end position="33"/>
    </location>
</feature>
<proteinExistence type="evidence at transcript level"/>
<reference evidence="2" key="1">
    <citation type="journal article" date="2007" name="Immunogenetics">
        <title>Molecular characterization of MHC class II in a nonmodel anuran species, the fire-bellied toad Bombina bombina.</title>
        <authorList>
            <person name="Hauswaldt J.S."/>
            <person name="Stuckas H."/>
            <person name="Pfautsch S."/>
            <person name="Tiedemann R."/>
        </authorList>
    </citation>
    <scope>NUCLEOTIDE SEQUENCE</scope>
</reference>
<dbReference type="AlphaFoldDB" id="A5Y840"/>
<dbReference type="EMBL" id="EF210767">
    <property type="protein sequence ID" value="ABR09419.1"/>
    <property type="molecule type" value="mRNA"/>
</dbReference>
<name>A5Y840_BOMBO</name>
<dbReference type="GO" id="GO:0006955">
    <property type="term" value="P:immune response"/>
    <property type="evidence" value="ECO:0007669"/>
    <property type="project" value="InterPro"/>
</dbReference>
<feature type="non-terminal residue" evidence="2">
    <location>
        <position position="1"/>
    </location>
</feature>
<keyword evidence="1" id="KW-1133">Transmembrane helix</keyword>
<evidence type="ECO:0000313" key="2">
    <source>
        <dbReference type="EMBL" id="ABR09419.1"/>
    </source>
</evidence>
<evidence type="ECO:0000256" key="1">
    <source>
        <dbReference type="SAM" id="Phobius"/>
    </source>
</evidence>
<keyword evidence="1" id="KW-0812">Transmembrane</keyword>